<evidence type="ECO:0000256" key="3">
    <source>
        <dbReference type="ARBA" id="ARBA00023237"/>
    </source>
</evidence>
<dbReference type="AlphaFoldDB" id="S9TWB5"/>
<feature type="compositionally biased region" description="Basic and acidic residues" evidence="5">
    <location>
        <begin position="328"/>
        <end position="342"/>
    </location>
</feature>
<dbReference type="PANTHER" id="PTHR30329:SF21">
    <property type="entry name" value="LIPOPROTEIN YIAD-RELATED"/>
    <property type="match status" value="1"/>
</dbReference>
<organism evidence="7 8">
    <name type="scientific">Magnetospirillum fulvum MGU-K5</name>
    <dbReference type="NCBI Taxonomy" id="1316936"/>
    <lineage>
        <taxon>Bacteria</taxon>
        <taxon>Pseudomonadati</taxon>
        <taxon>Pseudomonadota</taxon>
        <taxon>Alphaproteobacteria</taxon>
        <taxon>Rhodospirillales</taxon>
        <taxon>Rhodospirillaceae</taxon>
        <taxon>Magnetospirillum</taxon>
    </lineage>
</organism>
<dbReference type="SUPFAM" id="SSF103088">
    <property type="entry name" value="OmpA-like"/>
    <property type="match status" value="1"/>
</dbReference>
<comment type="subcellular location">
    <subcellularLocation>
        <location evidence="1">Cell outer membrane</location>
    </subcellularLocation>
</comment>
<dbReference type="Gene3D" id="3.30.1330.60">
    <property type="entry name" value="OmpA-like domain"/>
    <property type="match status" value="1"/>
</dbReference>
<accession>S9TWB5</accession>
<dbReference type="InterPro" id="IPR006665">
    <property type="entry name" value="OmpA-like"/>
</dbReference>
<evidence type="ECO:0000313" key="7">
    <source>
        <dbReference type="EMBL" id="EPY02690.1"/>
    </source>
</evidence>
<dbReference type="Pfam" id="PF00691">
    <property type="entry name" value="OmpA"/>
    <property type="match status" value="1"/>
</dbReference>
<dbReference type="InterPro" id="IPR006664">
    <property type="entry name" value="OMP_bac"/>
</dbReference>
<feature type="domain" description="OmpA-like" evidence="6">
    <location>
        <begin position="56"/>
        <end position="174"/>
    </location>
</feature>
<dbReference type="PROSITE" id="PS51123">
    <property type="entry name" value="OMPA_2"/>
    <property type="match status" value="1"/>
</dbReference>
<dbReference type="Proteomes" id="UP000015350">
    <property type="component" value="Unassembled WGS sequence"/>
</dbReference>
<dbReference type="PANTHER" id="PTHR30329">
    <property type="entry name" value="STATOR ELEMENT OF FLAGELLAR MOTOR COMPLEX"/>
    <property type="match status" value="1"/>
</dbReference>
<feature type="compositionally biased region" description="Pro residues" evidence="5">
    <location>
        <begin position="25"/>
        <end position="45"/>
    </location>
</feature>
<feature type="region of interest" description="Disordered" evidence="5">
    <location>
        <begin position="1"/>
        <end position="54"/>
    </location>
</feature>
<dbReference type="PROSITE" id="PS01068">
    <property type="entry name" value="OMPA_1"/>
    <property type="match status" value="1"/>
</dbReference>
<dbReference type="EMBL" id="AQPH01000010">
    <property type="protein sequence ID" value="EPY02690.1"/>
    <property type="molecule type" value="Genomic_DNA"/>
</dbReference>
<dbReference type="CDD" id="cd07185">
    <property type="entry name" value="OmpA_C-like"/>
    <property type="match status" value="1"/>
</dbReference>
<evidence type="ECO:0000259" key="6">
    <source>
        <dbReference type="PROSITE" id="PS51123"/>
    </source>
</evidence>
<dbReference type="InterPro" id="IPR036737">
    <property type="entry name" value="OmpA-like_sf"/>
</dbReference>
<dbReference type="InterPro" id="IPR050330">
    <property type="entry name" value="Bact_OuterMem_StrucFunc"/>
</dbReference>
<dbReference type="InterPro" id="IPR006690">
    <property type="entry name" value="OMPA-like_CS"/>
</dbReference>
<evidence type="ECO:0000313" key="8">
    <source>
        <dbReference type="Proteomes" id="UP000015350"/>
    </source>
</evidence>
<evidence type="ECO:0000256" key="1">
    <source>
        <dbReference type="ARBA" id="ARBA00004442"/>
    </source>
</evidence>
<feature type="region of interest" description="Disordered" evidence="5">
    <location>
        <begin position="317"/>
        <end position="342"/>
    </location>
</feature>
<dbReference type="eggNOG" id="COG2885">
    <property type="taxonomic scope" value="Bacteria"/>
</dbReference>
<protein>
    <submittedName>
        <fullName evidence="7">Putative peptidoglycan-associated lipoprotein</fullName>
    </submittedName>
</protein>
<keyword evidence="3" id="KW-0998">Cell outer membrane</keyword>
<evidence type="ECO:0000256" key="2">
    <source>
        <dbReference type="ARBA" id="ARBA00023136"/>
    </source>
</evidence>
<comment type="caution">
    <text evidence="7">The sequence shown here is derived from an EMBL/GenBank/DDBJ whole genome shotgun (WGS) entry which is preliminary data.</text>
</comment>
<dbReference type="PRINTS" id="PR01021">
    <property type="entry name" value="OMPADOMAIN"/>
</dbReference>
<gene>
    <name evidence="7" type="ORF">K678_04437</name>
</gene>
<proteinExistence type="predicted"/>
<evidence type="ECO:0000256" key="5">
    <source>
        <dbReference type="SAM" id="MobiDB-lite"/>
    </source>
</evidence>
<dbReference type="GO" id="GO:0009279">
    <property type="term" value="C:cell outer membrane"/>
    <property type="evidence" value="ECO:0007669"/>
    <property type="project" value="UniProtKB-SubCell"/>
</dbReference>
<name>S9TWB5_MAGFU</name>
<dbReference type="STRING" id="1316936.K678_04437"/>
<keyword evidence="2 4" id="KW-0472">Membrane</keyword>
<evidence type="ECO:0000256" key="4">
    <source>
        <dbReference type="PROSITE-ProRule" id="PRU00473"/>
    </source>
</evidence>
<keyword evidence="7" id="KW-0449">Lipoprotein</keyword>
<sequence length="353" mass="37089">MSGLTGLAACSSTSSDYGAGQDTLSPPPPVVATVPAPPPVSPPSQPEDQPMVTEAPPVERTAQPIVLTFAFNKDEITASTMQRLWDAAPALKAAKPDEIRIYGYTDSRGPKAYNQALSERRARSVAKQLVKLGVTAPTIEIVGKGADDRAALSPSSPQARHDERRVEITWGPVDSAMTGPSPQGLTLVDGVARTNLTSTKVDNVISTSVKTGNPRLDLTKSDGMSAAAGFGIKSPRAVLQGGGQNGLIPGLDQSLVVKPHDVALVFPSHRPLPSALSQSKAGSSRPHPTSCRIMTMDRGDKAVSSVTFLWQSAPLTRRQTIQTPIPHRPADQPQGREADRGGHPAHLAVTALA</sequence>
<reference evidence="7 8" key="1">
    <citation type="submission" date="2013-04" db="EMBL/GenBank/DDBJ databases">
        <authorList>
            <person name="Kuznetsov B."/>
            <person name="Ivanovsky R."/>
        </authorList>
    </citation>
    <scope>NUCLEOTIDE SEQUENCE [LARGE SCALE GENOMIC DNA]</scope>
    <source>
        <strain evidence="7 8">MGU-K5</strain>
    </source>
</reference>